<keyword evidence="4" id="KW-1133">Transmembrane helix</keyword>
<dbReference type="InterPro" id="IPR000667">
    <property type="entry name" value="Peptidase_S13"/>
</dbReference>
<evidence type="ECO:0000256" key="1">
    <source>
        <dbReference type="ARBA" id="ARBA00006096"/>
    </source>
</evidence>
<dbReference type="InterPro" id="IPR012338">
    <property type="entry name" value="Beta-lactam/transpept-like"/>
</dbReference>
<evidence type="ECO:0000256" key="2">
    <source>
        <dbReference type="ARBA" id="ARBA00022801"/>
    </source>
</evidence>
<dbReference type="EMBL" id="JAPZVQ010000014">
    <property type="protein sequence ID" value="MDA1387239.1"/>
    <property type="molecule type" value="Genomic_DNA"/>
</dbReference>
<name>A0A9X3SWJ8_9ACTN</name>
<keyword evidence="5" id="KW-0645">Protease</keyword>
<feature type="region of interest" description="Disordered" evidence="3">
    <location>
        <begin position="1"/>
        <end position="27"/>
    </location>
</feature>
<dbReference type="Pfam" id="PF02113">
    <property type="entry name" value="Peptidase_S13"/>
    <property type="match status" value="2"/>
</dbReference>
<dbReference type="PRINTS" id="PR00922">
    <property type="entry name" value="DADACBPTASE3"/>
</dbReference>
<keyword evidence="4" id="KW-0472">Membrane</keyword>
<dbReference type="Proteomes" id="UP001145799">
    <property type="component" value="Unassembled WGS sequence"/>
</dbReference>
<keyword evidence="4" id="KW-0812">Transmembrane</keyword>
<keyword evidence="5" id="KW-0121">Carboxypeptidase</keyword>
<keyword evidence="8" id="KW-1185">Reference proteome</keyword>
<dbReference type="EC" id="3.4.21.-" evidence="6"/>
<proteinExistence type="inferred from homology"/>
<evidence type="ECO:0000256" key="3">
    <source>
        <dbReference type="SAM" id="MobiDB-lite"/>
    </source>
</evidence>
<accession>A0A9X3SWJ8</accession>
<dbReference type="GO" id="GO:0006508">
    <property type="term" value="P:proteolysis"/>
    <property type="evidence" value="ECO:0007669"/>
    <property type="project" value="InterPro"/>
</dbReference>
<dbReference type="AlphaFoldDB" id="A0A9X3SWJ8"/>
<dbReference type="EC" id="3.4.16.4" evidence="5 6"/>
<evidence type="ECO:0000313" key="5">
    <source>
        <dbReference type="EMBL" id="MDA1387239.1"/>
    </source>
</evidence>
<evidence type="ECO:0000313" key="8">
    <source>
        <dbReference type="Proteomes" id="UP001183604"/>
    </source>
</evidence>
<comment type="similarity">
    <text evidence="1">Belongs to the peptidase S13 family.</text>
</comment>
<sequence length="479" mass="48570">MSLSDNADPKVASSTPHAAPAPQQGRARRRRALTRVLAALAIVVTVAAAGGLLWQISAVTSPRTGTFTAPEAYPPAAVAPVLAGSDAEAPVPDLASVLPGLLADPRLNGSLSASFADALTGEVLFEQESTTPLAPASSMKVVTAVAAFQHLGAEYRIPTTVVAGPTEDSVVLVAGGDPTLTVDGEGYYTPYAASASLTELADLVLEARGGTAPSTVYLDTSVFTDTVNATGVTSAELATSTAPMAPIMVDGGRMDNTEKYAEHYPDPAMVAAQEFADILGAATVEEGTAEEGAAELAVVHSAPLSALVDAFILTSDNLLADAVALQTGLAVEGEMTWAAMSTVHASTLADLGVDTTGLVFHDGSGLSPDDRMTAKAFTQMLLGAAGSQASSVFESLPVAGYSGTLEDRFGSAEEGQGVVRAKTGTLTQPTGVISLTGTLTTADGRQLIFSLISNGHTTGTDPVETAMDEISAAVSRCGC</sequence>
<dbReference type="EMBL" id="JAVDYD010000001">
    <property type="protein sequence ID" value="MDR7338497.1"/>
    <property type="molecule type" value="Genomic_DNA"/>
</dbReference>
<keyword evidence="2 5" id="KW-0378">Hydrolase</keyword>
<dbReference type="Gene3D" id="3.40.710.10">
    <property type="entry name" value="DD-peptidase/beta-lactamase superfamily"/>
    <property type="match status" value="2"/>
</dbReference>
<gene>
    <name evidence="5" type="primary">dacB</name>
    <name evidence="6" type="ORF">J2S69_002216</name>
    <name evidence="5" type="ORF">O2L01_19745</name>
</gene>
<comment type="caution">
    <text evidence="5">The sequence shown here is derived from an EMBL/GenBank/DDBJ whole genome shotgun (WGS) entry which is preliminary data.</text>
</comment>
<dbReference type="GO" id="GO:0009002">
    <property type="term" value="F:serine-type D-Ala-D-Ala carboxypeptidase activity"/>
    <property type="evidence" value="ECO:0007669"/>
    <property type="project" value="UniProtKB-EC"/>
</dbReference>
<organism evidence="5 7">
    <name type="scientific">Glycomyces lechevalierae</name>
    <dbReference type="NCBI Taxonomy" id="256034"/>
    <lineage>
        <taxon>Bacteria</taxon>
        <taxon>Bacillati</taxon>
        <taxon>Actinomycetota</taxon>
        <taxon>Actinomycetes</taxon>
        <taxon>Glycomycetales</taxon>
        <taxon>Glycomycetaceae</taxon>
        <taxon>Glycomyces</taxon>
    </lineage>
</organism>
<evidence type="ECO:0000256" key="4">
    <source>
        <dbReference type="SAM" id="Phobius"/>
    </source>
</evidence>
<protein>
    <submittedName>
        <fullName evidence="5 6">D-alanyl-D-alanine carboxypeptidase/D-alanyl-D-alanine-endopeptidase</fullName>
        <ecNumber evidence="5 6">3.4.16.4</ecNumber>
        <ecNumber evidence="6">3.4.21.-</ecNumber>
    </submittedName>
</protein>
<dbReference type="RefSeq" id="WP_270123736.1">
    <property type="nucleotide sequence ID" value="NZ_BAAAOM010000004.1"/>
</dbReference>
<evidence type="ECO:0000313" key="6">
    <source>
        <dbReference type="EMBL" id="MDR7338497.1"/>
    </source>
</evidence>
<dbReference type="PANTHER" id="PTHR30023:SF0">
    <property type="entry name" value="PENICILLIN-SENSITIVE CARBOXYPEPTIDASE A"/>
    <property type="match status" value="1"/>
</dbReference>
<reference evidence="5" key="1">
    <citation type="submission" date="2022-12" db="EMBL/GenBank/DDBJ databases">
        <title>Gycomyces niveus sp.nov., a novel actinomycete isolated from soil in Shouguang.</title>
        <authorList>
            <person name="Yang X."/>
        </authorList>
    </citation>
    <scope>NUCLEOTIDE SEQUENCE</scope>
    <source>
        <strain evidence="5">DSM 44724</strain>
    </source>
</reference>
<dbReference type="SUPFAM" id="SSF56601">
    <property type="entry name" value="beta-lactamase/transpeptidase-like"/>
    <property type="match status" value="1"/>
</dbReference>
<dbReference type="PANTHER" id="PTHR30023">
    <property type="entry name" value="D-ALANYL-D-ALANINE CARBOXYPEPTIDASE"/>
    <property type="match status" value="1"/>
</dbReference>
<dbReference type="GO" id="GO:0000270">
    <property type="term" value="P:peptidoglycan metabolic process"/>
    <property type="evidence" value="ECO:0007669"/>
    <property type="project" value="TreeGrafter"/>
</dbReference>
<reference evidence="6 8" key="2">
    <citation type="submission" date="2023-07" db="EMBL/GenBank/DDBJ databases">
        <title>Sequencing the genomes of 1000 actinobacteria strains.</title>
        <authorList>
            <person name="Klenk H.-P."/>
        </authorList>
    </citation>
    <scope>NUCLEOTIDE SEQUENCE [LARGE SCALE GENOMIC DNA]</scope>
    <source>
        <strain evidence="6 8">DSM 44724</strain>
    </source>
</reference>
<evidence type="ECO:0000313" key="7">
    <source>
        <dbReference type="Proteomes" id="UP001145799"/>
    </source>
</evidence>
<feature type="transmembrane region" description="Helical" evidence="4">
    <location>
        <begin position="36"/>
        <end position="54"/>
    </location>
</feature>
<dbReference type="NCBIfam" id="TIGR00666">
    <property type="entry name" value="PBP4"/>
    <property type="match status" value="1"/>
</dbReference>
<dbReference type="Proteomes" id="UP001183604">
    <property type="component" value="Unassembled WGS sequence"/>
</dbReference>